<dbReference type="InParanoid" id="Q7UVT8"/>
<dbReference type="EnsemblBacteria" id="CAD72633">
    <property type="protein sequence ID" value="CAD72633"/>
    <property type="gene ID" value="RB2451"/>
</dbReference>
<dbReference type="STRING" id="243090.RB2451"/>
<protein>
    <submittedName>
        <fullName evidence="2">Uncharacterized protein</fullName>
    </submittedName>
</protein>
<feature type="region of interest" description="Disordered" evidence="1">
    <location>
        <begin position="1"/>
        <end position="28"/>
    </location>
</feature>
<proteinExistence type="predicted"/>
<dbReference type="KEGG" id="rba:RB2451"/>
<accession>Q7UVT8</accession>
<reference evidence="2 3" key="1">
    <citation type="journal article" date="2003" name="Proc. Natl. Acad. Sci. U.S.A.">
        <title>Complete genome sequence of the marine planctomycete Pirellula sp. strain 1.</title>
        <authorList>
            <person name="Gloeckner F.O."/>
            <person name="Kube M."/>
            <person name="Bauer M."/>
            <person name="Teeling H."/>
            <person name="Lombardot T."/>
            <person name="Ludwig W."/>
            <person name="Gade D."/>
            <person name="Beck A."/>
            <person name="Borzym K."/>
            <person name="Heitmann K."/>
            <person name="Rabus R."/>
            <person name="Schlesner H."/>
            <person name="Amann R."/>
            <person name="Reinhardt R."/>
        </authorList>
    </citation>
    <scope>NUCLEOTIDE SEQUENCE [LARGE SCALE GENOMIC DNA]</scope>
    <source>
        <strain evidence="3">DSM 10527 / NCIMB 13988 / SH1</strain>
    </source>
</reference>
<sequence>MCMFAASSSPSLRSRIRQNSDPSDAQHPVAFRFTTRRVSKALPCPGSFDSKPESPTRVNPPYKQRSPNPNACRDFIDHANQGPSGPPIER</sequence>
<dbReference type="EMBL" id="BX294137">
    <property type="protein sequence ID" value="CAD72633.1"/>
    <property type="molecule type" value="Genomic_DNA"/>
</dbReference>
<dbReference type="AlphaFoldDB" id="Q7UVT8"/>
<keyword evidence="3" id="KW-1185">Reference proteome</keyword>
<dbReference type="Proteomes" id="UP000001025">
    <property type="component" value="Chromosome"/>
</dbReference>
<organism evidence="2 3">
    <name type="scientific">Rhodopirellula baltica (strain DSM 10527 / NCIMB 13988 / SH1)</name>
    <dbReference type="NCBI Taxonomy" id="243090"/>
    <lineage>
        <taxon>Bacteria</taxon>
        <taxon>Pseudomonadati</taxon>
        <taxon>Planctomycetota</taxon>
        <taxon>Planctomycetia</taxon>
        <taxon>Pirellulales</taxon>
        <taxon>Pirellulaceae</taxon>
        <taxon>Rhodopirellula</taxon>
    </lineage>
</organism>
<feature type="region of interest" description="Disordered" evidence="1">
    <location>
        <begin position="42"/>
        <end position="90"/>
    </location>
</feature>
<evidence type="ECO:0000313" key="3">
    <source>
        <dbReference type="Proteomes" id="UP000001025"/>
    </source>
</evidence>
<name>Q7UVT8_RHOBA</name>
<dbReference type="HOGENOM" id="CLU_2438745_0_0_0"/>
<evidence type="ECO:0000256" key="1">
    <source>
        <dbReference type="SAM" id="MobiDB-lite"/>
    </source>
</evidence>
<evidence type="ECO:0000313" key="2">
    <source>
        <dbReference type="EMBL" id="CAD72633.1"/>
    </source>
</evidence>
<gene>
    <name evidence="2" type="ordered locus">RB2451</name>
</gene>
<feature type="compositionally biased region" description="Polar residues" evidence="1">
    <location>
        <begin position="1"/>
        <end position="23"/>
    </location>
</feature>